<dbReference type="EMBL" id="KV427617">
    <property type="protein sequence ID" value="KZT07838.1"/>
    <property type="molecule type" value="Genomic_DNA"/>
</dbReference>
<organism evidence="1 2">
    <name type="scientific">Laetiporus sulphureus 93-53</name>
    <dbReference type="NCBI Taxonomy" id="1314785"/>
    <lineage>
        <taxon>Eukaryota</taxon>
        <taxon>Fungi</taxon>
        <taxon>Dikarya</taxon>
        <taxon>Basidiomycota</taxon>
        <taxon>Agaricomycotina</taxon>
        <taxon>Agaricomycetes</taxon>
        <taxon>Polyporales</taxon>
        <taxon>Laetiporus</taxon>
    </lineage>
</organism>
<evidence type="ECO:0000313" key="2">
    <source>
        <dbReference type="Proteomes" id="UP000076871"/>
    </source>
</evidence>
<name>A0A165EVB6_9APHY</name>
<dbReference type="Proteomes" id="UP000076871">
    <property type="component" value="Unassembled WGS sequence"/>
</dbReference>
<dbReference type="GeneID" id="63823975"/>
<dbReference type="InParanoid" id="A0A165EVB6"/>
<keyword evidence="2" id="KW-1185">Reference proteome</keyword>
<protein>
    <submittedName>
        <fullName evidence="1">Uncharacterized protein</fullName>
    </submittedName>
</protein>
<dbReference type="AlphaFoldDB" id="A0A165EVB6"/>
<proteinExistence type="predicted"/>
<accession>A0A165EVB6</accession>
<gene>
    <name evidence="1" type="ORF">LAESUDRAFT_713181</name>
</gene>
<sequence>MEEAIYACIEEGSVLSIIGVSIGVGVGTTLVHDGVVNDDGESDGEAGEVEGEAGAVVEVKVGECVEGALDLEEVHELIVEHEETCAAGCMGMKFSEWEGGGGKQGGLTEHTFADGLEGEEDRVDAIFIEVQRWVHVVHCAYAYTYPPSARTLRFIPSQWSSSLSNVRMTSRSPSRSSLKTLMMTPWKVSSVRGRGGGGGVVIGAFGGRLGEDVIGDGDFLEGTGGEGVIVEFAGVEMSADCNEALAEHYVYATHKPLKCTSATSAQAIFLQQFTAIE</sequence>
<evidence type="ECO:0000313" key="1">
    <source>
        <dbReference type="EMBL" id="KZT07838.1"/>
    </source>
</evidence>
<reference evidence="1 2" key="1">
    <citation type="journal article" date="2016" name="Mol. Biol. Evol.">
        <title>Comparative Genomics of Early-Diverging Mushroom-Forming Fungi Provides Insights into the Origins of Lignocellulose Decay Capabilities.</title>
        <authorList>
            <person name="Nagy L.G."/>
            <person name="Riley R."/>
            <person name="Tritt A."/>
            <person name="Adam C."/>
            <person name="Daum C."/>
            <person name="Floudas D."/>
            <person name="Sun H."/>
            <person name="Yadav J.S."/>
            <person name="Pangilinan J."/>
            <person name="Larsson K.H."/>
            <person name="Matsuura K."/>
            <person name="Barry K."/>
            <person name="Labutti K."/>
            <person name="Kuo R."/>
            <person name="Ohm R.A."/>
            <person name="Bhattacharya S.S."/>
            <person name="Shirouzu T."/>
            <person name="Yoshinaga Y."/>
            <person name="Martin F.M."/>
            <person name="Grigoriev I.V."/>
            <person name="Hibbett D.S."/>
        </authorList>
    </citation>
    <scope>NUCLEOTIDE SEQUENCE [LARGE SCALE GENOMIC DNA]</scope>
    <source>
        <strain evidence="1 2">93-53</strain>
    </source>
</reference>
<dbReference type="RefSeq" id="XP_040765578.1">
    <property type="nucleotide sequence ID" value="XM_040906946.1"/>
</dbReference>